<dbReference type="SMART" id="SM00248">
    <property type="entry name" value="ANK"/>
    <property type="match status" value="4"/>
</dbReference>
<protein>
    <submittedName>
        <fullName evidence="6">Ankyrin repeat domain-containing protein 66</fullName>
    </submittedName>
</protein>
<gene>
    <name evidence="6" type="primary">LOC106012664</name>
</gene>
<reference evidence="6" key="1">
    <citation type="submission" date="2025-08" db="UniProtKB">
        <authorList>
            <consortium name="RefSeq"/>
        </authorList>
    </citation>
    <scope>IDENTIFICATION</scope>
</reference>
<feature type="compositionally biased region" description="Low complexity" evidence="4">
    <location>
        <begin position="156"/>
        <end position="168"/>
    </location>
</feature>
<dbReference type="SUPFAM" id="SSF48403">
    <property type="entry name" value="Ankyrin repeat"/>
    <property type="match status" value="1"/>
</dbReference>
<feature type="region of interest" description="Disordered" evidence="4">
    <location>
        <begin position="137"/>
        <end position="168"/>
    </location>
</feature>
<evidence type="ECO:0000256" key="3">
    <source>
        <dbReference type="PROSITE-ProRule" id="PRU00023"/>
    </source>
</evidence>
<evidence type="ECO:0000256" key="4">
    <source>
        <dbReference type="SAM" id="MobiDB-lite"/>
    </source>
</evidence>
<evidence type="ECO:0000313" key="6">
    <source>
        <dbReference type="RefSeq" id="XP_012941721.1"/>
    </source>
</evidence>
<dbReference type="InterPro" id="IPR036770">
    <property type="entry name" value="Ankyrin_rpt-contain_sf"/>
</dbReference>
<dbReference type="Proteomes" id="UP000694888">
    <property type="component" value="Unplaced"/>
</dbReference>
<accession>A0ABM1A6G1</accession>
<dbReference type="Pfam" id="PF12796">
    <property type="entry name" value="Ank_2"/>
    <property type="match status" value="2"/>
</dbReference>
<organism evidence="5 6">
    <name type="scientific">Aplysia californica</name>
    <name type="common">California sea hare</name>
    <dbReference type="NCBI Taxonomy" id="6500"/>
    <lineage>
        <taxon>Eukaryota</taxon>
        <taxon>Metazoa</taxon>
        <taxon>Spiralia</taxon>
        <taxon>Lophotrochozoa</taxon>
        <taxon>Mollusca</taxon>
        <taxon>Gastropoda</taxon>
        <taxon>Heterobranchia</taxon>
        <taxon>Euthyneura</taxon>
        <taxon>Tectipleura</taxon>
        <taxon>Aplysiida</taxon>
        <taxon>Aplysioidea</taxon>
        <taxon>Aplysiidae</taxon>
        <taxon>Aplysia</taxon>
    </lineage>
</organism>
<dbReference type="Gene3D" id="1.25.40.20">
    <property type="entry name" value="Ankyrin repeat-containing domain"/>
    <property type="match status" value="2"/>
</dbReference>
<keyword evidence="1" id="KW-0677">Repeat</keyword>
<evidence type="ECO:0000256" key="2">
    <source>
        <dbReference type="ARBA" id="ARBA00023043"/>
    </source>
</evidence>
<dbReference type="GeneID" id="106012664"/>
<dbReference type="PROSITE" id="PS50088">
    <property type="entry name" value="ANK_REPEAT"/>
    <property type="match status" value="2"/>
</dbReference>
<proteinExistence type="predicted"/>
<keyword evidence="2 3" id="KW-0040">ANK repeat</keyword>
<feature type="repeat" description="ANK" evidence="3">
    <location>
        <begin position="70"/>
        <end position="102"/>
    </location>
</feature>
<feature type="repeat" description="ANK" evidence="3">
    <location>
        <begin position="37"/>
        <end position="69"/>
    </location>
</feature>
<dbReference type="PANTHER" id="PTHR24201:SF15">
    <property type="entry name" value="ANKYRIN REPEAT DOMAIN-CONTAINING PROTEIN 66"/>
    <property type="match status" value="1"/>
</dbReference>
<name>A0ABM1A6G1_APLCA</name>
<keyword evidence="5" id="KW-1185">Reference proteome</keyword>
<dbReference type="RefSeq" id="XP_012941721.1">
    <property type="nucleotide sequence ID" value="XM_013086267.2"/>
</dbReference>
<evidence type="ECO:0000313" key="5">
    <source>
        <dbReference type="Proteomes" id="UP000694888"/>
    </source>
</evidence>
<sequence>MLGLEIHEAASTGDYDSLEEFVKSGKFDLNHGDEDWSNKTPLHWACQKGYVECVRLLLEHGAKGTARTETGWTPAHFAAEAGKVTALRALNSAGVPVNKRDAYGCTPRRIAEIYNQQECCKFLIQVETEQEERRAKLSLDGLESDEEEDEWESRTSRSLLDRTSTYRS</sequence>
<dbReference type="PANTHER" id="PTHR24201">
    <property type="entry name" value="ANK_REP_REGION DOMAIN-CONTAINING PROTEIN"/>
    <property type="match status" value="1"/>
</dbReference>
<evidence type="ECO:0000256" key="1">
    <source>
        <dbReference type="ARBA" id="ARBA00022737"/>
    </source>
</evidence>
<dbReference type="InterPro" id="IPR050776">
    <property type="entry name" value="Ank_Repeat/CDKN_Inhibitor"/>
</dbReference>
<dbReference type="InterPro" id="IPR002110">
    <property type="entry name" value="Ankyrin_rpt"/>
</dbReference>
<dbReference type="PROSITE" id="PS50297">
    <property type="entry name" value="ANK_REP_REGION"/>
    <property type="match status" value="2"/>
</dbReference>
<feature type="compositionally biased region" description="Acidic residues" evidence="4">
    <location>
        <begin position="142"/>
        <end position="151"/>
    </location>
</feature>